<name>A0A853FGL1_9BURK</name>
<dbReference type="Gene3D" id="1.20.1250.20">
    <property type="entry name" value="MFS general substrate transporter like domains"/>
    <property type="match status" value="1"/>
</dbReference>
<evidence type="ECO:0000259" key="7">
    <source>
        <dbReference type="PROSITE" id="PS50850"/>
    </source>
</evidence>
<sequence>MIGLCFLSMIVAVDQTVVGTALPTVAAELNGFDYYAWVATSYLLTCVITVPIFGRLGDYYGRKPFVIASVVVFIGSSILSGLTESMLQLVFTRGLQGIGGGMLIGTAFACVPDMFPDSHVRLRWQMMLSASFGVANGFGPTLGGILTQHFGWRSIFFMTLPLGLASLYFLWRYLPHIRQMKGENVRLDWRGALLLALGLISLQFFVQFLPEEGASLNMVLLGCVTALLFTLLVYWEKRCAHPLLPLDMFRNKSLAALFCLSLFVGFIMFALLYYIPLLLQGGFGRNPQQVGLLITPMVVCITLGSVSNARIVVRLSRPNHMLYAGYALLVLACLGMVSLSPDTSFWLMLIYMIMAGLGLGFVMPNLTVFAQETAGRALLGISTAMLQSVRMIGGMLGTAIVGTLVGHYYTSGLAAMVPERQGAPWFGVLGDPQVLVNQHVQSEFIGTLQRLGLYGETFIEYARVALVDAVHMGLASVLLIALVGLFWVHRLPPIHLSRAADTTVRQEHTTRD</sequence>
<dbReference type="PANTHER" id="PTHR23501:SF191">
    <property type="entry name" value="VACUOLAR BASIC AMINO ACID TRANSPORTER 4"/>
    <property type="match status" value="1"/>
</dbReference>
<evidence type="ECO:0000256" key="4">
    <source>
        <dbReference type="ARBA" id="ARBA00022989"/>
    </source>
</evidence>
<evidence type="ECO:0000256" key="2">
    <source>
        <dbReference type="ARBA" id="ARBA00022448"/>
    </source>
</evidence>
<feature type="transmembrane region" description="Helical" evidence="6">
    <location>
        <begin position="65"/>
        <end position="83"/>
    </location>
</feature>
<keyword evidence="4 6" id="KW-1133">Transmembrane helix</keyword>
<keyword evidence="3 6" id="KW-0812">Transmembrane</keyword>
<keyword evidence="9" id="KW-1185">Reference proteome</keyword>
<dbReference type="PANTHER" id="PTHR23501">
    <property type="entry name" value="MAJOR FACILITATOR SUPERFAMILY"/>
    <property type="match status" value="1"/>
</dbReference>
<dbReference type="OrthoDB" id="9807274at2"/>
<keyword evidence="2" id="KW-0813">Transport</keyword>
<feature type="transmembrane region" description="Helical" evidence="6">
    <location>
        <begin position="35"/>
        <end position="53"/>
    </location>
</feature>
<evidence type="ECO:0000256" key="3">
    <source>
        <dbReference type="ARBA" id="ARBA00022692"/>
    </source>
</evidence>
<dbReference type="EMBL" id="JACCEW010000009">
    <property type="protein sequence ID" value="NYT39017.1"/>
    <property type="molecule type" value="Genomic_DNA"/>
</dbReference>
<feature type="transmembrane region" description="Helical" evidence="6">
    <location>
        <begin position="127"/>
        <end position="146"/>
    </location>
</feature>
<feature type="transmembrane region" description="Helical" evidence="6">
    <location>
        <begin position="345"/>
        <end position="370"/>
    </location>
</feature>
<dbReference type="GO" id="GO:0005886">
    <property type="term" value="C:plasma membrane"/>
    <property type="evidence" value="ECO:0007669"/>
    <property type="project" value="TreeGrafter"/>
</dbReference>
<feature type="transmembrane region" description="Helical" evidence="6">
    <location>
        <begin position="215"/>
        <end position="234"/>
    </location>
</feature>
<dbReference type="InterPro" id="IPR020846">
    <property type="entry name" value="MFS_dom"/>
</dbReference>
<dbReference type="GO" id="GO:0012505">
    <property type="term" value="C:endomembrane system"/>
    <property type="evidence" value="ECO:0007669"/>
    <property type="project" value="UniProtKB-SubCell"/>
</dbReference>
<proteinExistence type="predicted"/>
<feature type="transmembrane region" description="Helical" evidence="6">
    <location>
        <begin position="95"/>
        <end position="115"/>
    </location>
</feature>
<dbReference type="Gene3D" id="1.20.1720.10">
    <property type="entry name" value="Multidrug resistance protein D"/>
    <property type="match status" value="1"/>
</dbReference>
<dbReference type="PRINTS" id="PR01036">
    <property type="entry name" value="TCRTETB"/>
</dbReference>
<evidence type="ECO:0000313" key="9">
    <source>
        <dbReference type="Proteomes" id="UP000580517"/>
    </source>
</evidence>
<reference evidence="8 9" key="1">
    <citation type="submission" date="2020-07" db="EMBL/GenBank/DDBJ databases">
        <title>Taxonomic revisions and descriptions of new bacterial species based on genomic comparisons in the high-G+C-content subgroup of the family Alcaligenaceae.</title>
        <authorList>
            <person name="Szabo A."/>
            <person name="Felfoldi T."/>
        </authorList>
    </citation>
    <scope>NUCLEOTIDE SEQUENCE [LARGE SCALE GENOMIC DNA]</scope>
    <source>
        <strain evidence="8 9">DSM 25264</strain>
    </source>
</reference>
<dbReference type="InterPro" id="IPR036259">
    <property type="entry name" value="MFS_trans_sf"/>
</dbReference>
<evidence type="ECO:0000313" key="8">
    <source>
        <dbReference type="EMBL" id="NYT39017.1"/>
    </source>
</evidence>
<protein>
    <submittedName>
        <fullName evidence="8">MFS transporter</fullName>
    </submittedName>
</protein>
<feature type="domain" description="Major facilitator superfamily (MFS) profile" evidence="7">
    <location>
        <begin position="1"/>
        <end position="492"/>
    </location>
</feature>
<comment type="caution">
    <text evidence="8">The sequence shown here is derived from an EMBL/GenBank/DDBJ whole genome shotgun (WGS) entry which is preliminary data.</text>
</comment>
<accession>A0A853FGL1</accession>
<dbReference type="Proteomes" id="UP000580517">
    <property type="component" value="Unassembled WGS sequence"/>
</dbReference>
<feature type="transmembrane region" description="Helical" evidence="6">
    <location>
        <begin position="290"/>
        <end position="309"/>
    </location>
</feature>
<dbReference type="SUPFAM" id="SSF103473">
    <property type="entry name" value="MFS general substrate transporter"/>
    <property type="match status" value="1"/>
</dbReference>
<dbReference type="AlphaFoldDB" id="A0A853FGL1"/>
<organism evidence="8 9">
    <name type="scientific">Allopusillimonas soli</name>
    <dbReference type="NCBI Taxonomy" id="659016"/>
    <lineage>
        <taxon>Bacteria</taxon>
        <taxon>Pseudomonadati</taxon>
        <taxon>Pseudomonadota</taxon>
        <taxon>Betaproteobacteria</taxon>
        <taxon>Burkholderiales</taxon>
        <taxon>Alcaligenaceae</taxon>
        <taxon>Allopusillimonas</taxon>
    </lineage>
</organism>
<evidence type="ECO:0000256" key="6">
    <source>
        <dbReference type="SAM" id="Phobius"/>
    </source>
</evidence>
<gene>
    <name evidence="8" type="ORF">H0A68_19255</name>
</gene>
<feature type="transmembrane region" description="Helical" evidence="6">
    <location>
        <begin position="321"/>
        <end position="339"/>
    </location>
</feature>
<feature type="transmembrane region" description="Helical" evidence="6">
    <location>
        <begin position="469"/>
        <end position="488"/>
    </location>
</feature>
<feature type="transmembrane region" description="Helical" evidence="6">
    <location>
        <begin position="391"/>
        <end position="409"/>
    </location>
</feature>
<evidence type="ECO:0000256" key="5">
    <source>
        <dbReference type="ARBA" id="ARBA00023136"/>
    </source>
</evidence>
<dbReference type="InterPro" id="IPR011701">
    <property type="entry name" value="MFS"/>
</dbReference>
<dbReference type="PROSITE" id="PS50850">
    <property type="entry name" value="MFS"/>
    <property type="match status" value="1"/>
</dbReference>
<feature type="transmembrane region" description="Helical" evidence="6">
    <location>
        <begin position="192"/>
        <end position="209"/>
    </location>
</feature>
<keyword evidence="5 6" id="KW-0472">Membrane</keyword>
<evidence type="ECO:0000256" key="1">
    <source>
        <dbReference type="ARBA" id="ARBA00004127"/>
    </source>
</evidence>
<feature type="transmembrane region" description="Helical" evidence="6">
    <location>
        <begin position="254"/>
        <end position="275"/>
    </location>
</feature>
<comment type="subcellular location">
    <subcellularLocation>
        <location evidence="1">Endomembrane system</location>
        <topology evidence="1">Multi-pass membrane protein</topology>
    </subcellularLocation>
</comment>
<feature type="transmembrane region" description="Helical" evidence="6">
    <location>
        <begin position="152"/>
        <end position="171"/>
    </location>
</feature>
<dbReference type="Pfam" id="PF07690">
    <property type="entry name" value="MFS_1"/>
    <property type="match status" value="1"/>
</dbReference>
<dbReference type="GO" id="GO:0022857">
    <property type="term" value="F:transmembrane transporter activity"/>
    <property type="evidence" value="ECO:0007669"/>
    <property type="project" value="InterPro"/>
</dbReference>